<feature type="compositionally biased region" description="Basic and acidic residues" evidence="6">
    <location>
        <begin position="955"/>
        <end position="965"/>
    </location>
</feature>
<feature type="domain" description="C2H2-type" evidence="7">
    <location>
        <begin position="859"/>
        <end position="887"/>
    </location>
</feature>
<feature type="compositionally biased region" description="Polar residues" evidence="6">
    <location>
        <begin position="966"/>
        <end position="982"/>
    </location>
</feature>
<proteinExistence type="predicted"/>
<evidence type="ECO:0000313" key="9">
    <source>
        <dbReference type="Proteomes" id="UP000094527"/>
    </source>
</evidence>
<feature type="domain" description="C2H2-type" evidence="7">
    <location>
        <begin position="1592"/>
        <end position="1619"/>
    </location>
</feature>
<dbReference type="FunFam" id="3.30.160.60:FF:000110">
    <property type="entry name" value="Zinc finger protein-like"/>
    <property type="match status" value="1"/>
</dbReference>
<keyword evidence="9" id="KW-1185">Reference proteome</keyword>
<feature type="region of interest" description="Disordered" evidence="6">
    <location>
        <begin position="1142"/>
        <end position="1163"/>
    </location>
</feature>
<feature type="domain" description="C2H2-type" evidence="7">
    <location>
        <begin position="1620"/>
        <end position="1647"/>
    </location>
</feature>
<reference evidence="8 9" key="1">
    <citation type="journal article" date="2016" name="Genome Biol. Evol.">
        <title>Gene Family Evolution Reflects Adaptation to Soil Environmental Stressors in the Genome of the Collembolan Orchesella cincta.</title>
        <authorList>
            <person name="Faddeeva-Vakhrusheva A."/>
            <person name="Derks M.F."/>
            <person name="Anvar S.Y."/>
            <person name="Agamennone V."/>
            <person name="Suring W."/>
            <person name="Smit S."/>
            <person name="van Straalen N.M."/>
            <person name="Roelofs D."/>
        </authorList>
    </citation>
    <scope>NUCLEOTIDE SEQUENCE [LARGE SCALE GENOMIC DNA]</scope>
    <source>
        <tissue evidence="8">Mixed pool</tissue>
    </source>
</reference>
<dbReference type="PANTHER" id="PTHR24379:SF121">
    <property type="entry name" value="C2H2-TYPE DOMAIN-CONTAINING PROTEIN"/>
    <property type="match status" value="1"/>
</dbReference>
<feature type="domain" description="C2H2-type" evidence="7">
    <location>
        <begin position="686"/>
        <end position="714"/>
    </location>
</feature>
<evidence type="ECO:0000256" key="1">
    <source>
        <dbReference type="ARBA" id="ARBA00022723"/>
    </source>
</evidence>
<evidence type="ECO:0000256" key="6">
    <source>
        <dbReference type="SAM" id="MobiDB-lite"/>
    </source>
</evidence>
<dbReference type="OrthoDB" id="427030at2759"/>
<feature type="region of interest" description="Disordered" evidence="6">
    <location>
        <begin position="1664"/>
        <end position="1764"/>
    </location>
</feature>
<feature type="domain" description="C2H2-type" evidence="7">
    <location>
        <begin position="595"/>
        <end position="622"/>
    </location>
</feature>
<dbReference type="EMBL" id="LJIJ01002114">
    <property type="protein sequence ID" value="ODM90205.1"/>
    <property type="molecule type" value="Genomic_DNA"/>
</dbReference>
<feature type="domain" description="C2H2-type" evidence="7">
    <location>
        <begin position="831"/>
        <end position="858"/>
    </location>
</feature>
<dbReference type="SUPFAM" id="SSF57667">
    <property type="entry name" value="beta-beta-alpha zinc fingers"/>
    <property type="match status" value="9"/>
</dbReference>
<feature type="domain" description="C2H2-type" evidence="7">
    <location>
        <begin position="1328"/>
        <end position="1355"/>
    </location>
</feature>
<dbReference type="SMART" id="SM00355">
    <property type="entry name" value="ZnF_C2H2"/>
    <property type="match status" value="28"/>
</dbReference>
<feature type="domain" description="C2H2-type" evidence="7">
    <location>
        <begin position="1386"/>
        <end position="1413"/>
    </location>
</feature>
<gene>
    <name evidence="8" type="ORF">Ocin01_16473</name>
</gene>
<dbReference type="FunFam" id="3.30.160.60:FF:000446">
    <property type="entry name" value="Zinc finger protein"/>
    <property type="match status" value="1"/>
</dbReference>
<dbReference type="PROSITE" id="PS00028">
    <property type="entry name" value="ZINC_FINGER_C2H2_1"/>
    <property type="match status" value="14"/>
</dbReference>
<feature type="compositionally biased region" description="Polar residues" evidence="6">
    <location>
        <begin position="943"/>
        <end position="954"/>
    </location>
</feature>
<name>A0A1D2MB27_ORCCI</name>
<keyword evidence="4" id="KW-0862">Zinc</keyword>
<dbReference type="FunFam" id="3.30.160.60:FF:000100">
    <property type="entry name" value="Zinc finger 45-like"/>
    <property type="match status" value="1"/>
</dbReference>
<evidence type="ECO:0000313" key="8">
    <source>
        <dbReference type="EMBL" id="ODM90205.1"/>
    </source>
</evidence>
<feature type="compositionally biased region" description="Acidic residues" evidence="6">
    <location>
        <begin position="1149"/>
        <end position="1163"/>
    </location>
</feature>
<dbReference type="FunFam" id="3.30.160.60:FF:000688">
    <property type="entry name" value="zinc finger protein 197 isoform X1"/>
    <property type="match status" value="1"/>
</dbReference>
<dbReference type="Pfam" id="PF00096">
    <property type="entry name" value="zf-C2H2"/>
    <property type="match status" value="6"/>
</dbReference>
<evidence type="ECO:0000259" key="7">
    <source>
        <dbReference type="PROSITE" id="PS50157"/>
    </source>
</evidence>
<evidence type="ECO:0000256" key="2">
    <source>
        <dbReference type="ARBA" id="ARBA00022737"/>
    </source>
</evidence>
<organism evidence="8 9">
    <name type="scientific">Orchesella cincta</name>
    <name type="common">Springtail</name>
    <name type="synonym">Podura cincta</name>
    <dbReference type="NCBI Taxonomy" id="48709"/>
    <lineage>
        <taxon>Eukaryota</taxon>
        <taxon>Metazoa</taxon>
        <taxon>Ecdysozoa</taxon>
        <taxon>Arthropoda</taxon>
        <taxon>Hexapoda</taxon>
        <taxon>Collembola</taxon>
        <taxon>Entomobryomorpha</taxon>
        <taxon>Entomobryoidea</taxon>
        <taxon>Orchesellidae</taxon>
        <taxon>Orchesellinae</taxon>
        <taxon>Orchesella</taxon>
    </lineage>
</organism>
<feature type="domain" description="C2H2-type" evidence="7">
    <location>
        <begin position="775"/>
        <end position="802"/>
    </location>
</feature>
<keyword evidence="3 5" id="KW-0863">Zinc-finger</keyword>
<feature type="compositionally biased region" description="Polar residues" evidence="6">
    <location>
        <begin position="1712"/>
        <end position="1725"/>
    </location>
</feature>
<dbReference type="PROSITE" id="PS50157">
    <property type="entry name" value="ZINC_FINGER_C2H2_2"/>
    <property type="match status" value="16"/>
</dbReference>
<feature type="domain" description="C2H2-type" evidence="7">
    <location>
        <begin position="1446"/>
        <end position="1471"/>
    </location>
</feature>
<dbReference type="OMA" id="HTINCEM"/>
<feature type="domain" description="C2H2-type" evidence="7">
    <location>
        <begin position="715"/>
        <end position="743"/>
    </location>
</feature>
<dbReference type="Proteomes" id="UP000094527">
    <property type="component" value="Unassembled WGS sequence"/>
</dbReference>
<dbReference type="STRING" id="48709.A0A1D2MB27"/>
<evidence type="ECO:0000256" key="3">
    <source>
        <dbReference type="ARBA" id="ARBA00022771"/>
    </source>
</evidence>
<feature type="domain" description="C2H2-type" evidence="7">
    <location>
        <begin position="6"/>
        <end position="33"/>
    </location>
</feature>
<sequence length="1764" mass="203838">MAGRNHTCHICGFATKTKTLLKHHMSKHATEEEKCHVCNYCKKRSPPNTHFGKAITFVNCGAAFNQRGSLNIHKKKHLQNDGGNLFRSDESRETMTDIPRGCFEYIYCLRLGDELKDCKMWGTFWNRCFICSSLLEENVTTKTTTGQSSLRHDQSQSDNNQSLIHKTLLQYLVPNCQDGVDKSNERKTLVRDILNLTLTKNEDPEATSATVRFCSFCEQLAEEVKSLHLQLEVIQMKLIDKLKTAKQCVISNSRLFGSNKEVQTQFQKFEDWLEQQTSNGTNREKERTFLEVLHRFQTVVFESDILLRDIPLVYINKYTGGNAKTHPPVGANQGHAEQERTDDTEMFMVKKETMEDDYQDEFESLSFLEVDNHLDEEIPAVKDEPVLEVMSTKKRGKKRKLAKPKTRRFLTNQIKKAKCKTEKKPKRCRALKSDDTGPPRRGSNRAAASEATKRLNLKPDGQTTAKRYKPDVYSEAQKLAKEMKKEINAKRIPEPNKKLRRKKRGLIICEECSFECNVAPRMEQHFMEHEAGDTEERKYECPDCKKKFKRYQYFEFHVTHFCGTLWLGCDICAVHIRRQDMNTHLVELHAGSKFYSCDHCSLQFASFPNLVTHFELHNRAELKYCLECDEGKRQKFVSRQQLLRHLHEDHGHNEIALVCNVDNCSAVCYSTTMLARHKNIKHDRKYVCEVCNKACDTKSSLETHYAIHHANDKPFRCEHCQEKFSVKISLNKHLIRDHNLLKYHCELCPDRIFTEEKSLTCHLQKEHGIGDMEYLKCRFCPKNFLRRDRLKQHEILHSDKRCCICDVCGFATKTKELLRRHAVTHGAEKNFACSYCPKSFALKKYLDTHLRIHTGERPYQCEECGATFNQKGPLIGHMRKIHGQSSSSTNTLVIPQNPCRDSHDTTPVPLHSISIALPTDILTSIKTCDIISSVLRDSENEVEQNSDATITTQCNDDKGSAKEKQSQPSTKPDNNTQPQANRSPDEQTPEHVLLEYLLTHCKTNRIIGKLLLEDIKKLRISTNNASEMTQPFGVTFCKKCEKFAEEVKALHLELESIQVKIVDKLVIVKQSVIINSKEYGCDNAEVKSHFETFEKWLKQQEWLGVSCEGGRKFLQVLQQFQTTVFESDTCVRDIPLDHVSSGTTHNLIDEDSADDSDSEEDEELFQPHQFLRTEISVGNNMLNLERQTRQSTRNRSKIKVRIRRLRREAKLRSTVTRCTLAAQTKKLKILMKKKRTPTPQAVIVVGQSSAASTSKDANLEYTPTFTKTPATKAMELAKRFRREWMQRRKEKKLKVVGQVMCEECSYVTIGQPRVEQHLREHETHETNHQCPDCQRKFTTRQYYELHVMYHCGVDLWRCDGDGCENKPIARGKVKTHLREVHQDNIHRCEQCDCFFIKFPNLVIHYLTHIGEHTINCEMCPKPVPFASKRGLLRHLSDEHSQTQLLFKCDFESCTATYVSKSDLWSHKQTHSLPSFGCPTCGRCFINNFRLQLHIRTLHKKEDVYQCNKCSEKFRTIGDREKHVLRDHGVANYKCDICPNEFFAHATSLRLHKYRKHGEKVVPQFPCSLCDKIFVHKGKWRDHERTHSDLKEYTCEVCGFATRTERLLKAHKSKHDDIKNYACNYCAKRFVHKKYLTCHLRIHTLERPFSCDICNSTFNQQGALKVHKKKHLGNKPFSPRGPRKKEKSKRECNSGESSDSEDAEPRVKIIKVESTSGTSDPNLTMTQQPQQQQQQEQGSSSNNPADPSSSSAGYFDGTIQFSPFY</sequence>
<feature type="domain" description="C2H2-type" evidence="7">
    <location>
        <begin position="1564"/>
        <end position="1591"/>
    </location>
</feature>
<dbReference type="Gene3D" id="3.30.160.60">
    <property type="entry name" value="Classic Zinc Finger"/>
    <property type="match status" value="14"/>
</dbReference>
<keyword evidence="2" id="KW-0677">Repeat</keyword>
<evidence type="ECO:0000256" key="5">
    <source>
        <dbReference type="PROSITE-ProRule" id="PRU00042"/>
    </source>
</evidence>
<feature type="region of interest" description="Disordered" evidence="6">
    <location>
        <begin position="420"/>
        <end position="467"/>
    </location>
</feature>
<comment type="caution">
    <text evidence="8">The sequence shown here is derived from an EMBL/GenBank/DDBJ whole genome shotgun (WGS) entry which is preliminary data.</text>
</comment>
<dbReference type="InterPro" id="IPR036236">
    <property type="entry name" value="Znf_C2H2_sf"/>
</dbReference>
<evidence type="ECO:0000256" key="4">
    <source>
        <dbReference type="ARBA" id="ARBA00022833"/>
    </source>
</evidence>
<dbReference type="GO" id="GO:0005634">
    <property type="term" value="C:nucleus"/>
    <property type="evidence" value="ECO:0007669"/>
    <property type="project" value="UniProtKB-ARBA"/>
</dbReference>
<feature type="domain" description="C2H2-type" evidence="7">
    <location>
        <begin position="1648"/>
        <end position="1675"/>
    </location>
</feature>
<feature type="compositionally biased region" description="Low complexity" evidence="6">
    <location>
        <begin position="1726"/>
        <end position="1751"/>
    </location>
</feature>
<accession>A0A1D2MB27</accession>
<dbReference type="PANTHER" id="PTHR24379">
    <property type="entry name" value="KRAB AND ZINC FINGER DOMAIN-CONTAINING"/>
    <property type="match status" value="1"/>
</dbReference>
<feature type="domain" description="C2H2-type" evidence="7">
    <location>
        <begin position="803"/>
        <end position="830"/>
    </location>
</feature>
<feature type="compositionally biased region" description="Basic residues" evidence="6">
    <location>
        <begin position="420"/>
        <end position="430"/>
    </location>
</feature>
<dbReference type="InterPro" id="IPR013087">
    <property type="entry name" value="Znf_C2H2_type"/>
</dbReference>
<protein>
    <submittedName>
        <fullName evidence="8">Putative zinc finger protein</fullName>
    </submittedName>
</protein>
<feature type="domain" description="C2H2-type" evidence="7">
    <location>
        <begin position="1475"/>
        <end position="1503"/>
    </location>
</feature>
<keyword evidence="1" id="KW-0479">Metal-binding</keyword>
<dbReference type="GO" id="GO:0008270">
    <property type="term" value="F:zinc ion binding"/>
    <property type="evidence" value="ECO:0007669"/>
    <property type="project" value="UniProtKB-KW"/>
</dbReference>
<feature type="region of interest" description="Disordered" evidence="6">
    <location>
        <begin position="939"/>
        <end position="988"/>
    </location>
</feature>